<dbReference type="PANTHER" id="PTHR10357">
    <property type="entry name" value="ALPHA-AMYLASE FAMILY MEMBER"/>
    <property type="match status" value="1"/>
</dbReference>
<dbReference type="EC" id="3.2.1.20" evidence="3"/>
<feature type="chain" id="PRO_5004381203" description="alpha-glucosidase" evidence="6">
    <location>
        <begin position="18"/>
        <end position="570"/>
    </location>
</feature>
<evidence type="ECO:0000256" key="3">
    <source>
        <dbReference type="ARBA" id="ARBA00012741"/>
    </source>
</evidence>
<evidence type="ECO:0000313" key="8">
    <source>
        <dbReference type="EMBL" id="BAN20159.1"/>
    </source>
</evidence>
<keyword evidence="5" id="KW-0378">Hydrolase</keyword>
<evidence type="ECO:0000256" key="6">
    <source>
        <dbReference type="SAM" id="SignalP"/>
    </source>
</evidence>
<evidence type="ECO:0000256" key="1">
    <source>
        <dbReference type="ARBA" id="ARBA00001657"/>
    </source>
</evidence>
<evidence type="ECO:0000259" key="7">
    <source>
        <dbReference type="SMART" id="SM00642"/>
    </source>
</evidence>
<name>R4WCR6_RIPPE</name>
<protein>
    <recommendedName>
        <fullName evidence="3">alpha-glucosidase</fullName>
        <ecNumber evidence="3">3.2.1.20</ecNumber>
    </recommendedName>
</protein>
<dbReference type="AlphaFoldDB" id="R4WCR6"/>
<dbReference type="PANTHER" id="PTHR10357:SF179">
    <property type="entry name" value="NEUTRAL AND BASIC AMINO ACID TRANSPORT PROTEIN RBAT"/>
    <property type="match status" value="1"/>
</dbReference>
<keyword evidence="5" id="KW-0326">Glycosidase</keyword>
<keyword evidence="4" id="KW-0325">Glycoprotein</keyword>
<dbReference type="EMBL" id="AK416944">
    <property type="protein sequence ID" value="BAN20159.1"/>
    <property type="molecule type" value="mRNA"/>
</dbReference>
<organism evidence="8">
    <name type="scientific">Riptortus pedestris</name>
    <name type="common">Bean bug</name>
    <dbReference type="NCBI Taxonomy" id="329032"/>
    <lineage>
        <taxon>Eukaryota</taxon>
        <taxon>Metazoa</taxon>
        <taxon>Ecdysozoa</taxon>
        <taxon>Arthropoda</taxon>
        <taxon>Hexapoda</taxon>
        <taxon>Insecta</taxon>
        <taxon>Pterygota</taxon>
        <taxon>Neoptera</taxon>
        <taxon>Paraneoptera</taxon>
        <taxon>Hemiptera</taxon>
        <taxon>Heteroptera</taxon>
        <taxon>Panheteroptera</taxon>
        <taxon>Pentatomomorpha</taxon>
        <taxon>Coreoidea</taxon>
        <taxon>Alydidae</taxon>
        <taxon>Riptortus</taxon>
    </lineage>
</organism>
<dbReference type="FunFam" id="3.90.400.10:FF:000001">
    <property type="entry name" value="Maltase A3, isoform A"/>
    <property type="match status" value="1"/>
</dbReference>
<evidence type="ECO:0000256" key="4">
    <source>
        <dbReference type="ARBA" id="ARBA00023180"/>
    </source>
</evidence>
<dbReference type="InterPro" id="IPR045857">
    <property type="entry name" value="O16G_dom_2"/>
</dbReference>
<sequence length="570" mass="65392">MLLKCWLLFACLGYTLAELEWWKSSILYQIYPRSFADSNGDGNGDIKGIHDHIDYLSEIGVGVVWVSPIYKSPMKDMGYDISDWKDVNPLFGTLDDVKKLIDAFHAKGIKFFMDMVPNHSSDEHPWFNASRYGADDKKDFYVWKQPKGWESSKPVPPNNWISVFQNEKEAWTFDEVRREFYLHQFGSYQPDLNFRNPKVVDAMFDNMAFWLDMGVDGFRMDAVPFLVEDDQFRDEPVKNNCDDRDCLVHQYTQNLPETYKVLQDLADRMEKKYGDKKYMFLEAYADPEQTMKYYYKLTSPFNFLFIQKLTMATNATELKQMIDSYLKQIPNAMWPNWVVGNHDNSRVGTRLGPDFIDATNMLTLLLPGTTVTYQGEELGMTDGFVRSNKIKDCCGRDPERMPMQWDNSDNAGFSTSKNGTWLPVNTNYWHVNAKDEKANENSHLATYKRLASLRKELVESLETATGTASDWVFVAKRTNDKKVYYVIINLDNIEQEVALKNAIGDMPEHLVVHTPSDNAGYKIGDSLATSSKIILRPRSGIVASESSSASVIASLALVLSSLIFTIFNRH</sequence>
<keyword evidence="6" id="KW-0732">Signal</keyword>
<comment type="similarity">
    <text evidence="2">Belongs to the glycosyl hydrolase 13 family.</text>
</comment>
<proteinExistence type="evidence at transcript level"/>
<accession>R4WCR6</accession>
<evidence type="ECO:0000256" key="2">
    <source>
        <dbReference type="ARBA" id="ARBA00008061"/>
    </source>
</evidence>
<dbReference type="SMART" id="SM00642">
    <property type="entry name" value="Aamy"/>
    <property type="match status" value="1"/>
</dbReference>
<evidence type="ECO:0000256" key="5">
    <source>
        <dbReference type="ARBA" id="ARBA00023295"/>
    </source>
</evidence>
<dbReference type="GO" id="GO:0005975">
    <property type="term" value="P:carbohydrate metabolic process"/>
    <property type="evidence" value="ECO:0007669"/>
    <property type="project" value="InterPro"/>
</dbReference>
<dbReference type="Gene3D" id="3.90.400.10">
    <property type="entry name" value="Oligo-1,6-glucosidase, Domain 2"/>
    <property type="match status" value="1"/>
</dbReference>
<dbReference type="InterPro" id="IPR006047">
    <property type="entry name" value="GH13_cat_dom"/>
</dbReference>
<dbReference type="GO" id="GO:0004558">
    <property type="term" value="F:alpha-1,4-glucosidase activity"/>
    <property type="evidence" value="ECO:0007669"/>
    <property type="project" value="UniProtKB-EC"/>
</dbReference>
<dbReference type="Gene3D" id="3.20.20.80">
    <property type="entry name" value="Glycosidases"/>
    <property type="match status" value="1"/>
</dbReference>
<comment type="catalytic activity">
    <reaction evidence="1">
        <text>Hydrolysis of terminal, non-reducing (1-&gt;4)-linked alpha-D-glucose residues with release of alpha-D-glucose.</text>
        <dbReference type="EC" id="3.2.1.20"/>
    </reaction>
</comment>
<feature type="signal peptide" evidence="6">
    <location>
        <begin position="1"/>
        <end position="17"/>
    </location>
</feature>
<dbReference type="InterPro" id="IPR017853">
    <property type="entry name" value="GH"/>
</dbReference>
<reference evidence="8" key="1">
    <citation type="journal article" date="2013" name="PLoS ONE">
        <title>Gene expression in gut symbiotic organ of stinkbug affected by extracellular bacterial symbiont.</title>
        <authorList>
            <person name="Futahashi R."/>
            <person name="Tanaka K."/>
            <person name="Tanahashi M."/>
            <person name="Nikoh N."/>
            <person name="Kikuchi Y."/>
            <person name="Lee B.L."/>
            <person name="Fukatsu T."/>
        </authorList>
    </citation>
    <scope>NUCLEOTIDE SEQUENCE</scope>
    <source>
        <tissue evidence="8">Midgut</tissue>
    </source>
</reference>
<dbReference type="Pfam" id="PF00128">
    <property type="entry name" value="Alpha-amylase"/>
    <property type="match status" value="1"/>
</dbReference>
<feature type="domain" description="Glycosyl hydrolase family 13 catalytic" evidence="7">
    <location>
        <begin position="29"/>
        <end position="400"/>
    </location>
</feature>
<dbReference type="SUPFAM" id="SSF51445">
    <property type="entry name" value="(Trans)glycosidases"/>
    <property type="match status" value="1"/>
</dbReference>